<dbReference type="RefSeq" id="WP_093950586.1">
    <property type="nucleotide sequence ID" value="NZ_NMUL01000030.1"/>
</dbReference>
<evidence type="ECO:0000313" key="7">
    <source>
        <dbReference type="EMBL" id="OXM64216.1"/>
    </source>
</evidence>
<keyword evidence="8" id="KW-1185">Reference proteome</keyword>
<dbReference type="OrthoDB" id="1669699at2"/>
<evidence type="ECO:0000256" key="5">
    <source>
        <dbReference type="PROSITE-ProRule" id="PRU00335"/>
    </source>
</evidence>
<dbReference type="EMBL" id="NMUL01000030">
    <property type="protein sequence ID" value="OXM64216.1"/>
    <property type="molecule type" value="Genomic_DNA"/>
</dbReference>
<dbReference type="SUPFAM" id="SSF48498">
    <property type="entry name" value="Tetracyclin repressor-like, C-terminal domain"/>
    <property type="match status" value="1"/>
</dbReference>
<reference evidence="8" key="1">
    <citation type="submission" date="2017-07" db="EMBL/GenBank/DDBJ databases">
        <title>Comparative genome mining reveals phylogenetic distribution patterns of secondary metabolites in Amycolatopsis.</title>
        <authorList>
            <person name="Adamek M."/>
            <person name="Alanjary M."/>
            <person name="Sales-Ortells H."/>
            <person name="Goodfellow M."/>
            <person name="Bull A.T."/>
            <person name="Kalinowski J."/>
            <person name="Ziemert N."/>
        </authorList>
    </citation>
    <scope>NUCLEOTIDE SEQUENCE [LARGE SCALE GENOMIC DNA]</scope>
    <source>
        <strain evidence="8">H5</strain>
    </source>
</reference>
<organism evidence="7 8">
    <name type="scientific">Amycolatopsis vastitatis</name>
    <dbReference type="NCBI Taxonomy" id="1905142"/>
    <lineage>
        <taxon>Bacteria</taxon>
        <taxon>Bacillati</taxon>
        <taxon>Actinomycetota</taxon>
        <taxon>Actinomycetes</taxon>
        <taxon>Pseudonocardiales</taxon>
        <taxon>Pseudonocardiaceae</taxon>
        <taxon>Amycolatopsis</taxon>
    </lineage>
</organism>
<protein>
    <submittedName>
        <fullName evidence="7">TetR family transcriptional regulator</fullName>
    </submittedName>
</protein>
<dbReference type="Gene3D" id="1.10.10.60">
    <property type="entry name" value="Homeodomain-like"/>
    <property type="match status" value="1"/>
</dbReference>
<dbReference type="InterPro" id="IPR041490">
    <property type="entry name" value="KstR2_TetR_C"/>
</dbReference>
<feature type="DNA-binding region" description="H-T-H motif" evidence="5">
    <location>
        <begin position="37"/>
        <end position="56"/>
    </location>
</feature>
<dbReference type="InterPro" id="IPR050109">
    <property type="entry name" value="HTH-type_TetR-like_transc_reg"/>
</dbReference>
<dbReference type="InterPro" id="IPR001647">
    <property type="entry name" value="HTH_TetR"/>
</dbReference>
<dbReference type="SUPFAM" id="SSF46689">
    <property type="entry name" value="Homeodomain-like"/>
    <property type="match status" value="1"/>
</dbReference>
<dbReference type="AlphaFoldDB" id="A0A229SYZ2"/>
<keyword evidence="1" id="KW-0678">Repressor</keyword>
<dbReference type="Gene3D" id="1.10.357.10">
    <property type="entry name" value="Tetracycline Repressor, domain 2"/>
    <property type="match status" value="1"/>
</dbReference>
<dbReference type="InterPro" id="IPR036271">
    <property type="entry name" value="Tet_transcr_reg_TetR-rel_C_sf"/>
</dbReference>
<dbReference type="PROSITE" id="PS50977">
    <property type="entry name" value="HTH_TETR_2"/>
    <property type="match status" value="1"/>
</dbReference>
<sequence>MTGARLVEPDEGPRSKRSAILAAAVEYFGETGYEATKWSAVAGRVGIGQTALYHYFESKAHCLLTIMRLELQRSRDQFVEATEGETDPVAALRAAVRAAFAVSESEILQMRILQNNMVLLAGPRASKREETERRAARELVQSIERDWTRLLTQGMSQGAFPVRDAHTLALAMLGMIISVWRWYRPTGSTPLAEVRELIEGCCLRMVTE</sequence>
<evidence type="ECO:0000256" key="4">
    <source>
        <dbReference type="ARBA" id="ARBA00023163"/>
    </source>
</evidence>
<keyword evidence="3 5" id="KW-0238">DNA-binding</keyword>
<dbReference type="PRINTS" id="PR00455">
    <property type="entry name" value="HTHTETR"/>
</dbReference>
<keyword evidence="2" id="KW-0805">Transcription regulation</keyword>
<dbReference type="GO" id="GO:0003700">
    <property type="term" value="F:DNA-binding transcription factor activity"/>
    <property type="evidence" value="ECO:0007669"/>
    <property type="project" value="TreeGrafter"/>
</dbReference>
<dbReference type="PANTHER" id="PTHR30055:SF175">
    <property type="entry name" value="HTH-TYPE TRANSCRIPTIONAL REPRESSOR KSTR2"/>
    <property type="match status" value="1"/>
</dbReference>
<dbReference type="Pfam" id="PF00440">
    <property type="entry name" value="TetR_N"/>
    <property type="match status" value="1"/>
</dbReference>
<dbReference type="PANTHER" id="PTHR30055">
    <property type="entry name" value="HTH-TYPE TRANSCRIPTIONAL REGULATOR RUTR"/>
    <property type="match status" value="1"/>
</dbReference>
<evidence type="ECO:0000256" key="1">
    <source>
        <dbReference type="ARBA" id="ARBA00022491"/>
    </source>
</evidence>
<dbReference type="GO" id="GO:0000976">
    <property type="term" value="F:transcription cis-regulatory region binding"/>
    <property type="evidence" value="ECO:0007669"/>
    <property type="project" value="TreeGrafter"/>
</dbReference>
<accession>A0A229SYZ2</accession>
<evidence type="ECO:0000256" key="2">
    <source>
        <dbReference type="ARBA" id="ARBA00023015"/>
    </source>
</evidence>
<name>A0A229SYZ2_9PSEU</name>
<evidence type="ECO:0000259" key="6">
    <source>
        <dbReference type="PROSITE" id="PS50977"/>
    </source>
</evidence>
<gene>
    <name evidence="7" type="ORF">CF165_28190</name>
</gene>
<dbReference type="Proteomes" id="UP000215199">
    <property type="component" value="Unassembled WGS sequence"/>
</dbReference>
<dbReference type="InterPro" id="IPR009057">
    <property type="entry name" value="Homeodomain-like_sf"/>
</dbReference>
<dbReference type="Pfam" id="PF17932">
    <property type="entry name" value="TetR_C_24"/>
    <property type="match status" value="1"/>
</dbReference>
<proteinExistence type="predicted"/>
<comment type="caution">
    <text evidence="7">The sequence shown here is derived from an EMBL/GenBank/DDBJ whole genome shotgun (WGS) entry which is preliminary data.</text>
</comment>
<feature type="domain" description="HTH tetR-type" evidence="6">
    <location>
        <begin position="14"/>
        <end position="74"/>
    </location>
</feature>
<evidence type="ECO:0000256" key="3">
    <source>
        <dbReference type="ARBA" id="ARBA00023125"/>
    </source>
</evidence>
<evidence type="ECO:0000313" key="8">
    <source>
        <dbReference type="Proteomes" id="UP000215199"/>
    </source>
</evidence>
<keyword evidence="4" id="KW-0804">Transcription</keyword>